<dbReference type="GeneTree" id="ENSGT00950000183145"/>
<dbReference type="AlphaFoldDB" id="A0A671VSK2"/>
<name>A0A671VSK2_SPAAU</name>
<evidence type="ECO:0000256" key="1">
    <source>
        <dbReference type="ARBA" id="ARBA00004167"/>
    </source>
</evidence>
<sequence length="1005" mass="108052">FSLIFPSFRLSFAFGLTSFLSSYAARLRLASGSSQCSGRVEIFYKGQWGTVCDDEWEMADADVVCRQLGCGHAISAPTSAHFGSGTGPIWLDNVECTGQESALSHCDHNRFGENNCGHGEDAGVVCSGNTSIRLINGTGQCSGRVEISQGGHLSPAFNVNWGMNEATVVCREMNCGDPVRFNGSYGQGGAQRGYNVSCSGRESSLSQCTLTEYVRTSNDRMEEAAVECSEKLSFSGNIRLSGGHSRCVGRVEYYDKGQWGTVCSESWDMNDATVVCRQLDCGMSHKITTMAEYGNGTGQTWTDQIECNGLESTLAQCPRSLFRDGTCNTTSVAGVVCTESLDVRLVNGMDDCSGRVEVRHDDVWQTVCDTDWTLSKAQVVCDQLECGTALTAPGAAHFGQGSGSVVEASESCFGNTTFLQQCSANGLSFAFGFTSFLSSYAARLRLASGSSQCSGRVEIFYKGQWGTVCDDEWEMADADVVCRQVGCGHAVSALTNAHFGSGTGPIWLDDVECTGQESALSHCDHNRFGENNCGHGEDAGVVCSGNTSVKLINGTGHCVGRVEYYDKGQWGTVCSESWDMKDATVVCRQLGCGMSHKITTMAEYGSGTGQTWTDQIECSGLESTLAQCPRSPFIDENCNSTSVAGVVCTGKKIYQKLQRIKQSCLLMLSSIPIFFCYYSAFVTYFEVRLVDSKDECSGRVEVRHGDMWQTVCDTDWTLSKAQVVCDHLECGTAVNASGATHFGQGSGSVVEASDSCFGNTTFLQQCSANGFQSSRCGHDHDAGVQCAARLRLASGSSQCSGRVEIFYKGQWGTVCDDEWEMADANVVCRQLGCGHAVSAPASAHFGSGNVSFKRVKTQTNCSFSLVFFEAVKLINGAGQCSGRVEISQGGHLSPAFNVNWGMNEATVVCREMNCGDPVKFNGSYGQGIARRGYTVSCSGRESSLSQCTLTEYVRTSNDRMEEAAVECSGKTWSVATHSTITVESLSHAKLSRFPCCKFSSMICFL</sequence>
<feature type="disulfide bond" evidence="11">
    <location>
        <begin position="307"/>
        <end position="317"/>
    </location>
</feature>
<feature type="disulfide bond" evidence="11">
    <location>
        <begin position="937"/>
        <end position="947"/>
    </location>
</feature>
<dbReference type="PANTHER" id="PTHR19331">
    <property type="entry name" value="SCAVENGER RECEPTOR DOMAIN-CONTAINING"/>
    <property type="match status" value="1"/>
</dbReference>
<evidence type="ECO:0000256" key="2">
    <source>
        <dbReference type="ARBA" id="ARBA00004613"/>
    </source>
</evidence>
<keyword evidence="5 12" id="KW-0732">Signal</keyword>
<feature type="disulfide bond" evidence="11">
    <location>
        <begin position="587"/>
        <end position="648"/>
    </location>
</feature>
<feature type="signal peptide" evidence="12">
    <location>
        <begin position="1"/>
        <end position="24"/>
    </location>
</feature>
<evidence type="ECO:0000256" key="10">
    <source>
        <dbReference type="ARBA" id="ARBA00023180"/>
    </source>
</evidence>
<keyword evidence="3" id="KW-0964">Secreted</keyword>
<keyword evidence="4" id="KW-0812">Transmembrane</keyword>
<feature type="domain" description="SRCR" evidence="13">
    <location>
        <begin position="238"/>
        <end position="338"/>
    </location>
</feature>
<reference evidence="14" key="2">
    <citation type="submission" date="2025-08" db="UniProtKB">
        <authorList>
            <consortium name="Ensembl"/>
        </authorList>
    </citation>
    <scope>IDENTIFICATION</scope>
</reference>
<feature type="domain" description="SRCR" evidence="13">
    <location>
        <begin position="549"/>
        <end position="649"/>
    </location>
</feature>
<feature type="disulfide bond" evidence="11">
    <location>
        <begin position="276"/>
        <end position="337"/>
    </location>
</feature>
<dbReference type="FunFam" id="3.10.250.10:FF:000016">
    <property type="entry name" value="Scavenger receptor cysteine-rich protein type 12"/>
    <property type="match status" value="2"/>
</dbReference>
<dbReference type="PRINTS" id="PR00258">
    <property type="entry name" value="SPERACTRCPTR"/>
</dbReference>
<keyword evidence="8" id="KW-0472">Membrane</keyword>
<dbReference type="SMART" id="SM00202">
    <property type="entry name" value="SR"/>
    <property type="match status" value="9"/>
</dbReference>
<feature type="disulfide bond" evidence="11">
    <location>
        <begin position="65"/>
        <end position="126"/>
    </location>
</feature>
<feature type="domain" description="SRCR" evidence="13">
    <location>
        <begin position="444"/>
        <end position="544"/>
    </location>
</feature>
<accession>A0A671VSK2</accession>
<dbReference type="GO" id="GO:0016020">
    <property type="term" value="C:membrane"/>
    <property type="evidence" value="ECO:0007669"/>
    <property type="project" value="UniProtKB-SubCell"/>
</dbReference>
<feature type="chain" id="PRO_5025423578" description="SRCR domain-containing protein" evidence="12">
    <location>
        <begin position="25"/>
        <end position="1005"/>
    </location>
</feature>
<feature type="disulfide bond" evidence="11">
    <location>
        <begin position="263"/>
        <end position="327"/>
    </location>
</feature>
<reference evidence="14" key="1">
    <citation type="submission" date="2021-04" db="EMBL/GenBank/DDBJ databases">
        <authorList>
            <consortium name="Wellcome Sanger Institute Data Sharing"/>
        </authorList>
    </citation>
    <scope>NUCLEOTIDE SEQUENCE [LARGE SCALE GENOMIC DNA]</scope>
</reference>
<evidence type="ECO:0000313" key="14">
    <source>
        <dbReference type="Ensembl" id="ENSSAUP00010029450.1"/>
    </source>
</evidence>
<evidence type="ECO:0000256" key="5">
    <source>
        <dbReference type="ARBA" id="ARBA00022729"/>
    </source>
</evidence>
<evidence type="ECO:0000313" key="15">
    <source>
        <dbReference type="Proteomes" id="UP000472265"/>
    </source>
</evidence>
<feature type="domain" description="SRCR" evidence="13">
    <location>
        <begin position="790"/>
        <end position="910"/>
    </location>
</feature>
<dbReference type="FunFam" id="3.10.250.10:FF:000031">
    <property type="entry name" value="RIKEN cDNA 5830411N06, isoform CRA_a"/>
    <property type="match status" value="1"/>
</dbReference>
<comment type="caution">
    <text evidence="11">Lacks conserved residue(s) required for the propagation of feature annotation.</text>
</comment>
<dbReference type="InParanoid" id="A0A671VSK2"/>
<feature type="domain" description="SRCR" evidence="13">
    <location>
        <begin position="27"/>
        <end position="127"/>
    </location>
</feature>
<feature type="disulfide bond" evidence="11">
    <location>
        <begin position="469"/>
        <end position="533"/>
    </location>
</feature>
<evidence type="ECO:0000256" key="12">
    <source>
        <dbReference type="SAM" id="SignalP"/>
    </source>
</evidence>
<evidence type="ECO:0000256" key="9">
    <source>
        <dbReference type="ARBA" id="ARBA00023157"/>
    </source>
</evidence>
<feature type="disulfide bond" evidence="11">
    <location>
        <begin position="756"/>
        <end position="766"/>
    </location>
</feature>
<keyword evidence="9 11" id="KW-1015">Disulfide bond</keyword>
<keyword evidence="7" id="KW-1133">Transmembrane helix</keyword>
<keyword evidence="15" id="KW-1185">Reference proteome</keyword>
<organism evidence="14 15">
    <name type="scientific">Sparus aurata</name>
    <name type="common">Gilthead sea bream</name>
    <dbReference type="NCBI Taxonomy" id="8175"/>
    <lineage>
        <taxon>Eukaryota</taxon>
        <taxon>Metazoa</taxon>
        <taxon>Chordata</taxon>
        <taxon>Craniata</taxon>
        <taxon>Vertebrata</taxon>
        <taxon>Euteleostomi</taxon>
        <taxon>Actinopterygii</taxon>
        <taxon>Neopterygii</taxon>
        <taxon>Teleostei</taxon>
        <taxon>Neoteleostei</taxon>
        <taxon>Acanthomorphata</taxon>
        <taxon>Eupercaria</taxon>
        <taxon>Spariformes</taxon>
        <taxon>Sparidae</taxon>
        <taxon>Sparus</taxon>
    </lineage>
</organism>
<feature type="disulfide bond" evidence="11">
    <location>
        <begin position="712"/>
        <end position="776"/>
    </location>
</feature>
<feature type="disulfide bond" evidence="11">
    <location>
        <begin position="198"/>
        <end position="208"/>
    </location>
</feature>
<feature type="disulfide bond" evidence="11">
    <location>
        <begin position="574"/>
        <end position="638"/>
    </location>
</feature>
<feature type="disulfide bond" evidence="11">
    <location>
        <begin position="412"/>
        <end position="422"/>
    </location>
</feature>
<dbReference type="PROSITE" id="PS00420">
    <property type="entry name" value="SRCR_1"/>
    <property type="match status" value="4"/>
</dbReference>
<dbReference type="Proteomes" id="UP000472265">
    <property type="component" value="Chromosome 22"/>
</dbReference>
<feature type="disulfide bond" evidence="11">
    <location>
        <begin position="618"/>
        <end position="628"/>
    </location>
</feature>
<feature type="disulfide bond" evidence="11">
    <location>
        <begin position="52"/>
        <end position="116"/>
    </location>
</feature>
<keyword evidence="6" id="KW-0677">Repeat</keyword>
<evidence type="ECO:0000259" key="13">
    <source>
        <dbReference type="PROSITE" id="PS50287"/>
    </source>
</evidence>
<dbReference type="Gene3D" id="3.10.250.10">
    <property type="entry name" value="SRCR-like domain"/>
    <property type="match status" value="9"/>
</dbReference>
<protein>
    <recommendedName>
        <fullName evidence="13">SRCR domain-containing protein</fullName>
    </recommendedName>
</protein>
<evidence type="ECO:0000256" key="3">
    <source>
        <dbReference type="ARBA" id="ARBA00022525"/>
    </source>
</evidence>
<dbReference type="FunFam" id="3.10.250.10:FF:000009">
    <property type="entry name" value="WC1"/>
    <property type="match status" value="2"/>
</dbReference>
<dbReference type="Pfam" id="PF00530">
    <property type="entry name" value="SRCR"/>
    <property type="match status" value="9"/>
</dbReference>
<comment type="subcellular location">
    <subcellularLocation>
        <location evidence="1">Membrane</location>
        <topology evidence="1">Single-pass membrane protein</topology>
    </subcellularLocation>
    <subcellularLocation>
        <location evidence="2">Secreted</location>
    </subcellularLocation>
</comment>
<reference evidence="14" key="3">
    <citation type="submission" date="2025-09" db="UniProtKB">
        <authorList>
            <consortium name="Ensembl"/>
        </authorList>
    </citation>
    <scope>IDENTIFICATION</scope>
</reference>
<feature type="domain" description="SRCR" evidence="13">
    <location>
        <begin position="687"/>
        <end position="787"/>
    </location>
</feature>
<dbReference type="FunFam" id="3.10.250.10:FF:000002">
    <property type="entry name" value="Scavenger receptor cysteine-rich type 1 protein M130"/>
    <property type="match status" value="2"/>
</dbReference>
<dbReference type="Ensembl" id="ENSSAUT00010031051.1">
    <property type="protein sequence ID" value="ENSSAUP00010029450.1"/>
    <property type="gene ID" value="ENSSAUG00010012647.1"/>
</dbReference>
<feature type="domain" description="SRCR" evidence="13">
    <location>
        <begin position="907"/>
        <end position="968"/>
    </location>
</feature>
<feature type="disulfide bond" evidence="11">
    <location>
        <begin position="96"/>
        <end position="106"/>
    </location>
</feature>
<dbReference type="InterPro" id="IPR001190">
    <property type="entry name" value="SRCR"/>
</dbReference>
<dbReference type="SUPFAM" id="SSF56487">
    <property type="entry name" value="SRCR-like"/>
    <property type="match status" value="9"/>
</dbReference>
<dbReference type="PANTHER" id="PTHR19331:SF22">
    <property type="entry name" value="DELETED IN MALIGNANT BRAIN TUMORS 1 PROTEIN"/>
    <property type="match status" value="1"/>
</dbReference>
<evidence type="ECO:0000256" key="11">
    <source>
        <dbReference type="PROSITE-ProRule" id="PRU00196"/>
    </source>
</evidence>
<dbReference type="InterPro" id="IPR036772">
    <property type="entry name" value="SRCR-like_dom_sf"/>
</dbReference>
<evidence type="ECO:0000256" key="7">
    <source>
        <dbReference type="ARBA" id="ARBA00022989"/>
    </source>
</evidence>
<evidence type="ECO:0000256" key="8">
    <source>
        <dbReference type="ARBA" id="ARBA00023136"/>
    </source>
</evidence>
<evidence type="ECO:0000256" key="6">
    <source>
        <dbReference type="ARBA" id="ARBA00022737"/>
    </source>
</evidence>
<proteinExistence type="predicted"/>
<dbReference type="FunFam" id="3.10.250.10:FF:000006">
    <property type="entry name" value="neurotrypsin isoform X2"/>
    <property type="match status" value="2"/>
</dbReference>
<feature type="disulfide bond" evidence="11">
    <location>
        <begin position="482"/>
        <end position="543"/>
    </location>
</feature>
<feature type="disulfide bond" evidence="11">
    <location>
        <begin position="513"/>
        <end position="523"/>
    </location>
</feature>
<evidence type="ECO:0000256" key="4">
    <source>
        <dbReference type="ARBA" id="ARBA00022692"/>
    </source>
</evidence>
<dbReference type="PROSITE" id="PS50287">
    <property type="entry name" value="SRCR_2"/>
    <property type="match status" value="9"/>
</dbReference>
<feature type="disulfide bond" evidence="11">
    <location>
        <begin position="725"/>
        <end position="786"/>
    </location>
</feature>
<feature type="domain" description="SRCR" evidence="13">
    <location>
        <begin position="343"/>
        <end position="422"/>
    </location>
</feature>
<feature type="domain" description="SRCR" evidence="13">
    <location>
        <begin position="132"/>
        <end position="229"/>
    </location>
</feature>
<keyword evidence="10" id="KW-0325">Glycoprotein</keyword>